<sequence length="328" mass="35352">MMALQLLDPLSFRMQLRMQVASKMNELAGDGTSTAIILARAMIESGLLAVAFGANPISLKKGMEKTVKELVKFLKERSVPVEGREHIRAVASISAGNDEYVGNLIAEAMEKIGSDGVISIESSSSSETSVIIEEGMKFDKGYMSPHFITNQEKSIVEFDWVKVLVTDQKISNVKEIVPLLEKAMQLSVPLLIIAEDITRQVLETLVVNKMQGLLRVAVVKCPGFGGAKKALLQDIALMTGADFLSGDLGLTLDGATSDQLGTALKVTITSNATTIIADPSMKAEIQARISQIKKDLSETDNANLSRKLSERIAKLSGGIAVIKVHILK</sequence>
<dbReference type="PRINTS" id="PR00298">
    <property type="entry name" value="CHAPERONIN60"/>
</dbReference>
<dbReference type="Gene3D" id="3.50.7.10">
    <property type="entry name" value="GroEL"/>
    <property type="match status" value="1"/>
</dbReference>
<dbReference type="GO" id="GO:0005524">
    <property type="term" value="F:ATP binding"/>
    <property type="evidence" value="ECO:0007669"/>
    <property type="project" value="InterPro"/>
</dbReference>
<dbReference type="FunFam" id="3.50.7.10:FF:000001">
    <property type="entry name" value="60 kDa chaperonin"/>
    <property type="match status" value="1"/>
</dbReference>
<evidence type="ECO:0000256" key="2">
    <source>
        <dbReference type="ARBA" id="ARBA00023186"/>
    </source>
</evidence>
<dbReference type="EMBL" id="CM000840">
    <property type="protein sequence ID" value="KRH50419.1"/>
    <property type="molecule type" value="Genomic_DNA"/>
</dbReference>
<name>A0A0R0JCQ8_SOYBN</name>
<dbReference type="Gene3D" id="1.10.560.10">
    <property type="entry name" value="GroEL-like equatorial domain"/>
    <property type="match status" value="1"/>
</dbReference>
<dbReference type="NCBIfam" id="NF009487">
    <property type="entry name" value="PRK12849.1"/>
    <property type="match status" value="1"/>
</dbReference>
<protein>
    <recommendedName>
        <fullName evidence="7">60 kDa chaperonin</fullName>
    </recommendedName>
</protein>
<organism evidence="4">
    <name type="scientific">Glycine max</name>
    <name type="common">Soybean</name>
    <name type="synonym">Glycine hispida</name>
    <dbReference type="NCBI Taxonomy" id="3847"/>
    <lineage>
        <taxon>Eukaryota</taxon>
        <taxon>Viridiplantae</taxon>
        <taxon>Streptophyta</taxon>
        <taxon>Embryophyta</taxon>
        <taxon>Tracheophyta</taxon>
        <taxon>Spermatophyta</taxon>
        <taxon>Magnoliopsida</taxon>
        <taxon>eudicotyledons</taxon>
        <taxon>Gunneridae</taxon>
        <taxon>Pentapetalae</taxon>
        <taxon>rosids</taxon>
        <taxon>fabids</taxon>
        <taxon>Fabales</taxon>
        <taxon>Fabaceae</taxon>
        <taxon>Papilionoideae</taxon>
        <taxon>50 kb inversion clade</taxon>
        <taxon>NPAAA clade</taxon>
        <taxon>indigoferoid/millettioid clade</taxon>
        <taxon>Phaseoleae</taxon>
        <taxon>Glycine</taxon>
        <taxon>Glycine subgen. Soja</taxon>
    </lineage>
</organism>
<dbReference type="EnsemblPlants" id="KRH50419">
    <property type="protein sequence ID" value="KRH50419"/>
    <property type="gene ID" value="GLYMA_07G221100"/>
</dbReference>
<evidence type="ECO:0000313" key="4">
    <source>
        <dbReference type="EMBL" id="KRH50419.1"/>
    </source>
</evidence>
<dbReference type="Proteomes" id="UP000008827">
    <property type="component" value="Chromosome 7"/>
</dbReference>
<dbReference type="InterPro" id="IPR001844">
    <property type="entry name" value="Cpn60/GroEL"/>
</dbReference>
<evidence type="ECO:0000256" key="3">
    <source>
        <dbReference type="RuleBase" id="RU000418"/>
    </source>
</evidence>
<dbReference type="GO" id="GO:0140662">
    <property type="term" value="F:ATP-dependent protein folding chaperone"/>
    <property type="evidence" value="ECO:0007669"/>
    <property type="project" value="InterPro"/>
</dbReference>
<dbReference type="Gramene" id="KRH50419">
    <property type="protein sequence ID" value="KRH50419"/>
    <property type="gene ID" value="GLYMA_07G221100"/>
</dbReference>
<dbReference type="SUPFAM" id="SSF52029">
    <property type="entry name" value="GroEL apical domain-like"/>
    <property type="match status" value="1"/>
</dbReference>
<keyword evidence="6" id="KW-1185">Reference proteome</keyword>
<reference evidence="4 5" key="1">
    <citation type="journal article" date="2010" name="Nature">
        <title>Genome sequence of the palaeopolyploid soybean.</title>
        <authorList>
            <person name="Schmutz J."/>
            <person name="Cannon S.B."/>
            <person name="Schlueter J."/>
            <person name="Ma J."/>
            <person name="Mitros T."/>
            <person name="Nelson W."/>
            <person name="Hyten D.L."/>
            <person name="Song Q."/>
            <person name="Thelen J.J."/>
            <person name="Cheng J."/>
            <person name="Xu D."/>
            <person name="Hellsten U."/>
            <person name="May G.D."/>
            <person name="Yu Y."/>
            <person name="Sakurai T."/>
            <person name="Umezawa T."/>
            <person name="Bhattacharyya M.K."/>
            <person name="Sandhu D."/>
            <person name="Valliyodan B."/>
            <person name="Lindquist E."/>
            <person name="Peto M."/>
            <person name="Grant D."/>
            <person name="Shu S."/>
            <person name="Goodstein D."/>
            <person name="Barry K."/>
            <person name="Futrell-Griggs M."/>
            <person name="Abernathy B."/>
            <person name="Du J."/>
            <person name="Tian Z."/>
            <person name="Zhu L."/>
            <person name="Gill N."/>
            <person name="Joshi T."/>
            <person name="Libault M."/>
            <person name="Sethuraman A."/>
            <person name="Zhang X.-C."/>
            <person name="Shinozaki K."/>
            <person name="Nguyen H.T."/>
            <person name="Wing R.A."/>
            <person name="Cregan P."/>
            <person name="Specht J."/>
            <person name="Grimwood J."/>
            <person name="Rokhsar D."/>
            <person name="Stacey G."/>
            <person name="Shoemaker R.C."/>
            <person name="Jackson S.A."/>
        </authorList>
    </citation>
    <scope>NUCLEOTIDE SEQUENCE</scope>
    <source>
        <strain evidence="5">cv. Williams 82</strain>
        <tissue evidence="4">Callus</tissue>
    </source>
</reference>
<dbReference type="InterPro" id="IPR002423">
    <property type="entry name" value="Cpn60/GroEL/TCP-1"/>
</dbReference>
<dbReference type="SUPFAM" id="SSF48592">
    <property type="entry name" value="GroEL equatorial domain-like"/>
    <property type="match status" value="1"/>
</dbReference>
<evidence type="ECO:0008006" key="7">
    <source>
        <dbReference type="Google" id="ProtNLM"/>
    </source>
</evidence>
<reference evidence="5" key="2">
    <citation type="submission" date="2018-02" db="UniProtKB">
        <authorList>
            <consortium name="EnsemblPlants"/>
        </authorList>
    </citation>
    <scope>IDENTIFICATION</scope>
    <source>
        <strain evidence="5">Williams 82</strain>
    </source>
</reference>
<evidence type="ECO:0000256" key="1">
    <source>
        <dbReference type="ARBA" id="ARBA00006607"/>
    </source>
</evidence>
<dbReference type="PANTHER" id="PTHR45633">
    <property type="entry name" value="60 KDA HEAT SHOCK PROTEIN, MITOCHONDRIAL"/>
    <property type="match status" value="1"/>
</dbReference>
<dbReference type="Pfam" id="PF00118">
    <property type="entry name" value="Cpn60_TCP1"/>
    <property type="match status" value="1"/>
</dbReference>
<accession>A0A0R0JCQ8</accession>
<dbReference type="GO" id="GO:0042026">
    <property type="term" value="P:protein refolding"/>
    <property type="evidence" value="ECO:0007669"/>
    <property type="project" value="InterPro"/>
</dbReference>
<dbReference type="ExpressionAtlas" id="A0A0R0JCQ8">
    <property type="expression patterns" value="baseline and differential"/>
</dbReference>
<evidence type="ECO:0000313" key="6">
    <source>
        <dbReference type="Proteomes" id="UP000008827"/>
    </source>
</evidence>
<dbReference type="AlphaFoldDB" id="A0A0R0JCQ8"/>
<dbReference type="InterPro" id="IPR027413">
    <property type="entry name" value="GROEL-like_equatorial_sf"/>
</dbReference>
<dbReference type="InterPro" id="IPR027409">
    <property type="entry name" value="GroEL-like_apical_dom_sf"/>
</dbReference>
<comment type="similarity">
    <text evidence="1 3">Belongs to the chaperonin (HSP60) family.</text>
</comment>
<evidence type="ECO:0000313" key="5">
    <source>
        <dbReference type="EnsemblPlants" id="KRH50419"/>
    </source>
</evidence>
<proteinExistence type="inferred from homology"/>
<gene>
    <name evidence="5" type="primary">LOC100786724</name>
    <name evidence="4" type="ORF">GLYMA_07G221100</name>
</gene>
<keyword evidence="2" id="KW-0143">Chaperone</keyword>
<reference evidence="4" key="3">
    <citation type="submission" date="2018-07" db="EMBL/GenBank/DDBJ databases">
        <title>WGS assembly of Glycine max.</title>
        <authorList>
            <person name="Schmutz J."/>
            <person name="Cannon S."/>
            <person name="Schlueter J."/>
            <person name="Ma J."/>
            <person name="Mitros T."/>
            <person name="Nelson W."/>
            <person name="Hyten D."/>
            <person name="Song Q."/>
            <person name="Thelen J."/>
            <person name="Cheng J."/>
            <person name="Xu D."/>
            <person name="Hellsten U."/>
            <person name="May G."/>
            <person name="Yu Y."/>
            <person name="Sakurai T."/>
            <person name="Umezawa T."/>
            <person name="Bhattacharyya M."/>
            <person name="Sandhu D."/>
            <person name="Valliyodan B."/>
            <person name="Lindquist E."/>
            <person name="Peto M."/>
            <person name="Grant D."/>
            <person name="Shu S."/>
            <person name="Goodstein D."/>
            <person name="Barry K."/>
            <person name="Futrell-Griggs M."/>
            <person name="Abernathy B."/>
            <person name="Du J."/>
            <person name="Tian Z."/>
            <person name="Zhu L."/>
            <person name="Gill N."/>
            <person name="Joshi T."/>
            <person name="Libault M."/>
            <person name="Sethuraman A."/>
            <person name="Zhang X."/>
            <person name="Shinozaki K."/>
            <person name="Nguyen H."/>
            <person name="Wing R."/>
            <person name="Cregan P."/>
            <person name="Specht J."/>
            <person name="Grimwood J."/>
            <person name="Rokhsar D."/>
            <person name="Stacey G."/>
            <person name="Shoemaker R."/>
            <person name="Jackson S."/>
        </authorList>
    </citation>
    <scope>NUCLEOTIDE SEQUENCE</scope>
    <source>
        <tissue evidence="4">Callus</tissue>
    </source>
</reference>